<organism evidence="1 2">
    <name type="scientific">Sutcliffiella horikoshii</name>
    <dbReference type="NCBI Taxonomy" id="79883"/>
    <lineage>
        <taxon>Bacteria</taxon>
        <taxon>Bacillati</taxon>
        <taxon>Bacillota</taxon>
        <taxon>Bacilli</taxon>
        <taxon>Bacillales</taxon>
        <taxon>Bacillaceae</taxon>
        <taxon>Sutcliffiella</taxon>
    </lineage>
</organism>
<protein>
    <submittedName>
        <fullName evidence="1">Uncharacterized protein</fullName>
    </submittedName>
</protein>
<accession>A0ABM6KID6</accession>
<dbReference type="Proteomes" id="UP000195573">
    <property type="component" value="Chromosome"/>
</dbReference>
<keyword evidence="2" id="KW-1185">Reference proteome</keyword>
<dbReference type="EMBL" id="CP020880">
    <property type="protein sequence ID" value="ART76035.1"/>
    <property type="molecule type" value="Genomic_DNA"/>
</dbReference>
<gene>
    <name evidence="1" type="ORF">B4U37_08315</name>
</gene>
<sequence length="60" mass="6965">MSPSVFFILKGNFYIPPTDKFMLYSSNEYMSMFMYGINVGKYLRITGNGGEHHESSRFLL</sequence>
<proteinExistence type="predicted"/>
<evidence type="ECO:0000313" key="2">
    <source>
        <dbReference type="Proteomes" id="UP000195573"/>
    </source>
</evidence>
<name>A0ABM6KID6_9BACI</name>
<reference evidence="1 2" key="1">
    <citation type="submission" date="2017-04" db="EMBL/GenBank/DDBJ databases">
        <title>Complete Genome Sequence of the Bacillus horikoshii 20a strain from Cuatro Cienegas, Coahuila, Mexico.</title>
        <authorList>
            <person name="Zarza E."/>
            <person name="Alcaraz L.D."/>
            <person name="Aguilar-Salinas B."/>
            <person name="Islas A."/>
            <person name="Olmedo-Alvarez G."/>
        </authorList>
    </citation>
    <scope>NUCLEOTIDE SEQUENCE [LARGE SCALE GENOMIC DNA]</scope>
    <source>
        <strain evidence="1 2">20a</strain>
    </source>
</reference>
<evidence type="ECO:0000313" key="1">
    <source>
        <dbReference type="EMBL" id="ART76035.1"/>
    </source>
</evidence>